<gene>
    <name evidence="2" type="ORF">ENI96_05860</name>
</gene>
<dbReference type="Pfam" id="PF10975">
    <property type="entry name" value="DUF2802"/>
    <property type="match status" value="1"/>
</dbReference>
<dbReference type="EMBL" id="DRKP01000063">
    <property type="protein sequence ID" value="HEB95940.1"/>
    <property type="molecule type" value="Genomic_DNA"/>
</dbReference>
<dbReference type="AlphaFoldDB" id="A0A831RN20"/>
<accession>A0A831RN20</accession>
<evidence type="ECO:0000313" key="2">
    <source>
        <dbReference type="EMBL" id="HEB95940.1"/>
    </source>
</evidence>
<keyword evidence="1" id="KW-1133">Transmembrane helix</keyword>
<keyword evidence="1" id="KW-0472">Membrane</keyword>
<feature type="transmembrane region" description="Helical" evidence="1">
    <location>
        <begin position="20"/>
        <end position="38"/>
    </location>
</feature>
<dbReference type="InterPro" id="IPR021244">
    <property type="entry name" value="DUF2802"/>
</dbReference>
<proteinExistence type="predicted"/>
<keyword evidence="1" id="KW-0812">Transmembrane</keyword>
<comment type="caution">
    <text evidence="2">The sequence shown here is derived from an EMBL/GenBank/DDBJ whole genome shotgun (WGS) entry which is preliminary data.</text>
</comment>
<name>A0A831RN20_9GAMM</name>
<evidence type="ECO:0000256" key="1">
    <source>
        <dbReference type="SAM" id="Phobius"/>
    </source>
</evidence>
<reference evidence="2" key="1">
    <citation type="journal article" date="2020" name="mSystems">
        <title>Genome- and Community-Level Interaction Insights into Carbon Utilization and Element Cycling Functions of Hydrothermarchaeota in Hydrothermal Sediment.</title>
        <authorList>
            <person name="Zhou Z."/>
            <person name="Liu Y."/>
            <person name="Xu W."/>
            <person name="Pan J."/>
            <person name="Luo Z.H."/>
            <person name="Li M."/>
        </authorList>
    </citation>
    <scope>NUCLEOTIDE SEQUENCE [LARGE SCALE GENOMIC DNA]</scope>
    <source>
        <strain evidence="2">HyVt-443</strain>
    </source>
</reference>
<protein>
    <submittedName>
        <fullName evidence="2">DUF2802 domain-containing protein</fullName>
    </submittedName>
</protein>
<dbReference type="Proteomes" id="UP000886251">
    <property type="component" value="Unassembled WGS sequence"/>
</dbReference>
<sequence length="144" mass="15968">METRIPMLSMNLSELHGGAGWILFAVLALLSGIGLVLARRGARRQARELQLVSERLESLGRDMSALCAGSMGVDRRIATLERQLRALEQWRETMEARQQEDRPYGEAIQLVHKGASARELVQELGLSHSEAELVARLHAVDKAS</sequence>
<organism evidence="2">
    <name type="scientific">Sedimenticola thiotaurini</name>
    <dbReference type="NCBI Taxonomy" id="1543721"/>
    <lineage>
        <taxon>Bacteria</taxon>
        <taxon>Pseudomonadati</taxon>
        <taxon>Pseudomonadota</taxon>
        <taxon>Gammaproteobacteria</taxon>
        <taxon>Chromatiales</taxon>
        <taxon>Sedimenticolaceae</taxon>
        <taxon>Sedimenticola</taxon>
    </lineage>
</organism>